<sequence>MKRILFMLMLIAVLVSCKSVAKHNEQITKLHSVENLHSDIDKLYNQLKRHHPKLYQYTSKEDLDFKFDSLKFTINQPIDSRTFYRKIAPVVAYVKQGHVAVSSVSKRFTRNERKQLKKTTFEFYKLEFEYLEDKLWVKNYKGKDSILKGKEVVTIEGESAKDLVKRYKTRFASDGYNTTLHNRYVSKGFSTFYYRDKGFSDSLKVTFRSKDSLFSRVFKRIDKEDKKKKKRTAEDTTSAKKIKFNKLSKEEKKAKQLAKRKRRKDDRKYGYLGENNKYTRNFSFIGKDSSVAYMKLRSFTNGNYKRFYKESFAKLDSAKTKYFILDLRDNGGGRIAEIDYLYSYLTDESYQFITESEVTSRTPFLKSFMSNTTPNSLKVLSAVFYPVVAAHNLFKTRNRDGKTYYKFNKHTKIKPPKPMHYNGKLYVLINGNSFSASSLISTHLKANDRAIFVGEETGGAYNGTVAGVYKIYQLPNTKIKVRMGLMQIEAPQKQNPDGYGVKPDITILPKLEDRQLNIDTELDWILKDIHKHD</sequence>
<dbReference type="PANTHER" id="PTHR32060">
    <property type="entry name" value="TAIL-SPECIFIC PROTEASE"/>
    <property type="match status" value="1"/>
</dbReference>
<feature type="domain" description="Tail specific protease" evidence="3">
    <location>
        <begin position="320"/>
        <end position="508"/>
    </location>
</feature>
<keyword evidence="2" id="KW-0732">Signal</keyword>
<evidence type="ECO:0000259" key="3">
    <source>
        <dbReference type="SMART" id="SM00245"/>
    </source>
</evidence>
<feature type="signal peptide" evidence="2">
    <location>
        <begin position="1"/>
        <end position="21"/>
    </location>
</feature>
<dbReference type="eggNOG" id="COG0793">
    <property type="taxonomic scope" value="Bacteria"/>
</dbReference>
<dbReference type="RefSeq" id="WP_019386549.1">
    <property type="nucleotide sequence ID" value="NZ_ALIH01000002.1"/>
</dbReference>
<dbReference type="PROSITE" id="PS51257">
    <property type="entry name" value="PROKAR_LIPOPROTEIN"/>
    <property type="match status" value="1"/>
</dbReference>
<evidence type="ECO:0000313" key="5">
    <source>
        <dbReference type="Proteomes" id="UP000184396"/>
    </source>
</evidence>
<name>A0A1M6EDS9_9FLAO</name>
<keyword evidence="5" id="KW-1185">Reference proteome</keyword>
<dbReference type="SUPFAM" id="SSF52096">
    <property type="entry name" value="ClpP/crotonase"/>
    <property type="match status" value="1"/>
</dbReference>
<dbReference type="Gene3D" id="3.90.226.10">
    <property type="entry name" value="2-enoyl-CoA Hydratase, Chain A, domain 1"/>
    <property type="match status" value="1"/>
</dbReference>
<gene>
    <name evidence="4" type="ORF">SAMN05216261_1930</name>
</gene>
<accession>A0A1M6EDS9</accession>
<dbReference type="OrthoDB" id="5480566at2"/>
<feature type="chain" id="PRO_5009917057" evidence="2">
    <location>
        <begin position="22"/>
        <end position="533"/>
    </location>
</feature>
<dbReference type="InterPro" id="IPR005151">
    <property type="entry name" value="Tail-specific_protease"/>
</dbReference>
<dbReference type="STRING" id="1178825.SAMN05216261_1930"/>
<feature type="region of interest" description="Disordered" evidence="1">
    <location>
        <begin position="250"/>
        <end position="271"/>
    </location>
</feature>
<proteinExistence type="predicted"/>
<reference evidence="4 5" key="1">
    <citation type="submission" date="2016-11" db="EMBL/GenBank/DDBJ databases">
        <authorList>
            <person name="Jaros S."/>
            <person name="Januszkiewicz K."/>
            <person name="Wedrychowicz H."/>
        </authorList>
    </citation>
    <scope>NUCLEOTIDE SEQUENCE [LARGE SCALE GENOMIC DNA]</scope>
    <source>
        <strain evidence="4 5">CGMCC 1.12213</strain>
    </source>
</reference>
<organism evidence="4 5">
    <name type="scientific">Algibacter luteus</name>
    <dbReference type="NCBI Taxonomy" id="1178825"/>
    <lineage>
        <taxon>Bacteria</taxon>
        <taxon>Pseudomonadati</taxon>
        <taxon>Bacteroidota</taxon>
        <taxon>Flavobacteriia</taxon>
        <taxon>Flavobacteriales</taxon>
        <taxon>Flavobacteriaceae</taxon>
        <taxon>Algibacter</taxon>
    </lineage>
</organism>
<feature type="compositionally biased region" description="Basic residues" evidence="1">
    <location>
        <begin position="255"/>
        <end position="265"/>
    </location>
</feature>
<dbReference type="CDD" id="cd06567">
    <property type="entry name" value="Peptidase_S41"/>
    <property type="match status" value="1"/>
</dbReference>
<evidence type="ECO:0000256" key="2">
    <source>
        <dbReference type="SAM" id="SignalP"/>
    </source>
</evidence>
<dbReference type="GO" id="GO:0006508">
    <property type="term" value="P:proteolysis"/>
    <property type="evidence" value="ECO:0007669"/>
    <property type="project" value="InterPro"/>
</dbReference>
<dbReference type="Pfam" id="PF03572">
    <property type="entry name" value="Peptidase_S41"/>
    <property type="match status" value="1"/>
</dbReference>
<dbReference type="AlphaFoldDB" id="A0A1M6EDS9"/>
<dbReference type="Proteomes" id="UP000184396">
    <property type="component" value="Unassembled WGS sequence"/>
</dbReference>
<dbReference type="GO" id="GO:0008236">
    <property type="term" value="F:serine-type peptidase activity"/>
    <property type="evidence" value="ECO:0007669"/>
    <property type="project" value="InterPro"/>
</dbReference>
<evidence type="ECO:0000256" key="1">
    <source>
        <dbReference type="SAM" id="MobiDB-lite"/>
    </source>
</evidence>
<dbReference type="EMBL" id="FQYK01000004">
    <property type="protein sequence ID" value="SHI83635.1"/>
    <property type="molecule type" value="Genomic_DNA"/>
</dbReference>
<protein>
    <submittedName>
        <fullName evidence="4">Peptidase family S41</fullName>
    </submittedName>
</protein>
<evidence type="ECO:0000313" key="4">
    <source>
        <dbReference type="EMBL" id="SHI83635.1"/>
    </source>
</evidence>
<dbReference type="PANTHER" id="PTHR32060:SF22">
    <property type="entry name" value="CARBOXYL-TERMINAL-PROCESSING PEPTIDASE 3, CHLOROPLASTIC"/>
    <property type="match status" value="1"/>
</dbReference>
<dbReference type="InterPro" id="IPR029045">
    <property type="entry name" value="ClpP/crotonase-like_dom_sf"/>
</dbReference>
<dbReference type="SMART" id="SM00245">
    <property type="entry name" value="TSPc"/>
    <property type="match status" value="1"/>
</dbReference>
<dbReference type="GO" id="GO:0004175">
    <property type="term" value="F:endopeptidase activity"/>
    <property type="evidence" value="ECO:0007669"/>
    <property type="project" value="TreeGrafter"/>
</dbReference>